<dbReference type="InterPro" id="IPR036705">
    <property type="entry name" value="Ribosyl_crysJ1_sf"/>
</dbReference>
<dbReference type="Proteomes" id="UP000190797">
    <property type="component" value="Chromosome"/>
</dbReference>
<evidence type="ECO:0000313" key="5">
    <source>
        <dbReference type="Proteomes" id="UP000190797"/>
    </source>
</evidence>
<feature type="binding site" evidence="3">
    <location>
        <position position="233"/>
    </location>
    <ligand>
        <name>Mg(2+)</name>
        <dbReference type="ChEBI" id="CHEBI:18420"/>
        <label>1</label>
    </ligand>
</feature>
<dbReference type="GO" id="GO:0016787">
    <property type="term" value="F:hydrolase activity"/>
    <property type="evidence" value="ECO:0007669"/>
    <property type="project" value="UniProtKB-KW"/>
</dbReference>
<organism evidence="4 5">
    <name type="scientific">[Actinomadura] parvosata subsp. kistnae</name>
    <dbReference type="NCBI Taxonomy" id="1909395"/>
    <lineage>
        <taxon>Bacteria</taxon>
        <taxon>Bacillati</taxon>
        <taxon>Actinomycetota</taxon>
        <taxon>Actinomycetes</taxon>
        <taxon>Streptosporangiales</taxon>
        <taxon>Streptosporangiaceae</taxon>
        <taxon>Nonomuraea</taxon>
    </lineage>
</organism>
<dbReference type="AlphaFoldDB" id="A0A1V0AM08"/>
<dbReference type="Gene3D" id="1.10.4080.10">
    <property type="entry name" value="ADP-ribosylation/Crystallin J1"/>
    <property type="match status" value="1"/>
</dbReference>
<evidence type="ECO:0000256" key="3">
    <source>
        <dbReference type="PIRSR" id="PIRSR605502-1"/>
    </source>
</evidence>
<keyword evidence="3" id="KW-0479">Metal-binding</keyword>
<comment type="cofactor">
    <cofactor evidence="3">
        <name>Mg(2+)</name>
        <dbReference type="ChEBI" id="CHEBI:18420"/>
    </cofactor>
    <text evidence="3">Binds 2 magnesium ions per subunit.</text>
</comment>
<feature type="binding site" evidence="3">
    <location>
        <position position="52"/>
    </location>
    <ligand>
        <name>Mg(2+)</name>
        <dbReference type="ChEBI" id="CHEBI:18420"/>
        <label>1</label>
    </ligand>
</feature>
<dbReference type="InterPro" id="IPR050792">
    <property type="entry name" value="ADP-ribosylglycohydrolase"/>
</dbReference>
<keyword evidence="3" id="KW-0460">Magnesium</keyword>
<protein>
    <recommendedName>
        <fullName evidence="6">ADP-ribosylglycohydrolase</fullName>
    </recommendedName>
</protein>
<accession>A0A1V0AM08</accession>
<dbReference type="STRING" id="1909395.BKM31_50335"/>
<keyword evidence="5" id="KW-1185">Reference proteome</keyword>
<keyword evidence="2" id="KW-0378">Hydrolase</keyword>
<gene>
    <name evidence="4" type="ORF">BKM31_50335</name>
</gene>
<feature type="binding site" evidence="3">
    <location>
        <position position="235"/>
    </location>
    <ligand>
        <name>Mg(2+)</name>
        <dbReference type="ChEBI" id="CHEBI:18420"/>
        <label>1</label>
    </ligand>
</feature>
<feature type="binding site" evidence="3">
    <location>
        <position position="236"/>
    </location>
    <ligand>
        <name>Mg(2+)</name>
        <dbReference type="ChEBI" id="CHEBI:18420"/>
        <label>1</label>
    </ligand>
</feature>
<dbReference type="Pfam" id="PF03747">
    <property type="entry name" value="ADP_ribosyl_GH"/>
    <property type="match status" value="1"/>
</dbReference>
<dbReference type="PANTHER" id="PTHR16222:SF24">
    <property type="entry name" value="ADP-RIBOSYLHYDROLASE ARH3"/>
    <property type="match status" value="1"/>
</dbReference>
<dbReference type="GO" id="GO:0046872">
    <property type="term" value="F:metal ion binding"/>
    <property type="evidence" value="ECO:0007669"/>
    <property type="project" value="UniProtKB-KW"/>
</dbReference>
<evidence type="ECO:0000313" key="4">
    <source>
        <dbReference type="EMBL" id="AQZ71247.1"/>
    </source>
</evidence>
<evidence type="ECO:0008006" key="6">
    <source>
        <dbReference type="Google" id="ProtNLM"/>
    </source>
</evidence>
<reference evidence="5" key="1">
    <citation type="journal article" date="2017" name="Med. Chem. Commun.">
        <title>Nonomuraea sp. ATCC 55076 harbours the largest actinomycete chromosome to date and the kistamicin biosynthetic gene cluster.</title>
        <authorList>
            <person name="Nazari B."/>
            <person name="Forneris C.C."/>
            <person name="Gibson M.I."/>
            <person name="Moon K."/>
            <person name="Schramma K.R."/>
            <person name="Seyedsayamdost M.R."/>
        </authorList>
    </citation>
    <scope>NUCLEOTIDE SEQUENCE [LARGE SCALE GENOMIC DNA]</scope>
    <source>
        <strain evidence="5">ATCC 55076</strain>
    </source>
</reference>
<feature type="binding site" evidence="3">
    <location>
        <position position="51"/>
    </location>
    <ligand>
        <name>Mg(2+)</name>
        <dbReference type="ChEBI" id="CHEBI:18420"/>
        <label>1</label>
    </ligand>
</feature>
<evidence type="ECO:0000256" key="1">
    <source>
        <dbReference type="ARBA" id="ARBA00010702"/>
    </source>
</evidence>
<sequence>MPPSGRILNGLVGFCCGDALGVPWEGKPAQDIALTDTLTARGEWPTGSTSDDTEQLILLAENLISTGGSEHAFLTALAAALPTMRGAGPTTRRAIARFEATGSVTTDGGATNGAMMRVLPIGWAVPATDVQHRRELVERMTRTTHADARAIATASAVAAMGSWALETCAAQDLITIATEELDHFGVFSIEGWEPSPGGVSLDVMDTLGAVLHVLSLYEDPVGAMRYAVSLGGDTDTVAAIVGGILSCRQDAVDIPWAPQVALPPSLEVLAQGLLAMRQARYA</sequence>
<dbReference type="PANTHER" id="PTHR16222">
    <property type="entry name" value="ADP-RIBOSYLGLYCOHYDROLASE"/>
    <property type="match status" value="1"/>
</dbReference>
<dbReference type="InterPro" id="IPR005502">
    <property type="entry name" value="Ribosyl_crysJ1"/>
</dbReference>
<comment type="similarity">
    <text evidence="1">Belongs to the ADP-ribosylglycohydrolase family.</text>
</comment>
<dbReference type="KEGG" id="noa:BKM31_50335"/>
<name>A0A1V0AM08_9ACTN</name>
<evidence type="ECO:0000256" key="2">
    <source>
        <dbReference type="ARBA" id="ARBA00022801"/>
    </source>
</evidence>
<feature type="binding site" evidence="3">
    <location>
        <position position="50"/>
    </location>
    <ligand>
        <name>Mg(2+)</name>
        <dbReference type="ChEBI" id="CHEBI:18420"/>
        <label>1</label>
    </ligand>
</feature>
<dbReference type="EMBL" id="CP017717">
    <property type="protein sequence ID" value="AQZ71247.1"/>
    <property type="molecule type" value="Genomic_DNA"/>
</dbReference>
<proteinExistence type="inferred from homology"/>
<dbReference type="SUPFAM" id="SSF101478">
    <property type="entry name" value="ADP-ribosylglycohydrolase"/>
    <property type="match status" value="1"/>
</dbReference>